<dbReference type="AlphaFoldDB" id="A0A517SL68"/>
<dbReference type="InterPro" id="IPR002048">
    <property type="entry name" value="EF_hand_dom"/>
</dbReference>
<feature type="compositionally biased region" description="Low complexity" evidence="4">
    <location>
        <begin position="507"/>
        <end position="521"/>
    </location>
</feature>
<dbReference type="SUPFAM" id="SSF47473">
    <property type="entry name" value="EF-hand"/>
    <property type="match status" value="1"/>
</dbReference>
<proteinExistence type="predicted"/>
<sequence>MTRPDWISLRFLNRGEERTNHLVTEVVRTAPFLVSVAVQGTLDSQKNGTVVNQVEGTTTIINIVPEGTKVKKGDVVCELDASAIDEKLRQQSIQLTTAESTLTTATENLRIQENQNASDIAAAELANDLAQLDLDKYLNGEYKQLEQAAAGKLAIAKEAAVQAEESLSYTRRQVEKGTNQQNVLEAARIKRDQAKFDLESATMELKVLEEYTRRRTEAELQAKAVEAKQNMKRVQISAEAKKAQYEKEVVSKTLSLAVEKEKFERYSKQKEACTLRAPQDGEVVYANLSSERSSRSSSTGPAIEVGATVYERQAIINLPDVTLMKVSCRVHESLIGQVRKGLAARVRVDAYSQEPYAGTVAIVSSVPMSGRWPNSDLREYDTQVYLTDDVERIRKLRPGLTAAVEILVDNRDSVRQIPMQGVVAVSDKHVAFVLNKTGKVEQRMIDIGQTNQSHVEILNGLEDGERVVLNPRTNFAADIAALETKLESEKPKTLLVATEAAAASLEAGSPPAASAAPEGGVPRAGGAAGGRPNRDPKEAFASMDANSDGSLSSDELPGPMQTNFAAMDTDSDGKLSIEEFTAGRAKFRRPGGGGPGGTGGGPGGGRGPEGERAAGGPGGAAPTAP</sequence>
<dbReference type="InterPro" id="IPR050465">
    <property type="entry name" value="UPF0194_transport"/>
</dbReference>
<dbReference type="InterPro" id="IPR018247">
    <property type="entry name" value="EF_Hand_1_Ca_BS"/>
</dbReference>
<evidence type="ECO:0000256" key="2">
    <source>
        <dbReference type="ARBA" id="ARBA00023054"/>
    </source>
</evidence>
<protein>
    <submittedName>
        <fullName evidence="6">Multidrug efflux system subunit MdtA</fullName>
    </submittedName>
</protein>
<dbReference type="Gene3D" id="2.40.50.100">
    <property type="match status" value="1"/>
</dbReference>
<evidence type="ECO:0000313" key="6">
    <source>
        <dbReference type="EMBL" id="QDT56861.1"/>
    </source>
</evidence>
<evidence type="ECO:0000313" key="7">
    <source>
        <dbReference type="Proteomes" id="UP000315700"/>
    </source>
</evidence>
<feature type="compositionally biased region" description="Polar residues" evidence="4">
    <location>
        <begin position="544"/>
        <end position="553"/>
    </location>
</feature>
<dbReference type="GO" id="GO:0005509">
    <property type="term" value="F:calcium ion binding"/>
    <property type="evidence" value="ECO:0007669"/>
    <property type="project" value="InterPro"/>
</dbReference>
<name>A0A517SL68_9PLAN</name>
<evidence type="ECO:0000256" key="3">
    <source>
        <dbReference type="SAM" id="Coils"/>
    </source>
</evidence>
<dbReference type="Gene3D" id="2.40.30.170">
    <property type="match status" value="1"/>
</dbReference>
<dbReference type="PROSITE" id="PS50222">
    <property type="entry name" value="EF_HAND_2"/>
    <property type="match status" value="1"/>
</dbReference>
<dbReference type="GO" id="GO:0030313">
    <property type="term" value="C:cell envelope"/>
    <property type="evidence" value="ECO:0007669"/>
    <property type="project" value="UniProtKB-SubCell"/>
</dbReference>
<dbReference type="PROSITE" id="PS00018">
    <property type="entry name" value="EF_HAND_1"/>
    <property type="match status" value="1"/>
</dbReference>
<keyword evidence="7" id="KW-1185">Reference proteome</keyword>
<organism evidence="6 7">
    <name type="scientific">Caulifigura coniformis</name>
    <dbReference type="NCBI Taxonomy" id="2527983"/>
    <lineage>
        <taxon>Bacteria</taxon>
        <taxon>Pseudomonadati</taxon>
        <taxon>Planctomycetota</taxon>
        <taxon>Planctomycetia</taxon>
        <taxon>Planctomycetales</taxon>
        <taxon>Planctomycetaceae</taxon>
        <taxon>Caulifigura</taxon>
    </lineage>
</organism>
<dbReference type="Gene3D" id="2.40.420.20">
    <property type="match status" value="1"/>
</dbReference>
<accession>A0A517SL68</accession>
<evidence type="ECO:0000256" key="4">
    <source>
        <dbReference type="SAM" id="MobiDB-lite"/>
    </source>
</evidence>
<dbReference type="InterPro" id="IPR011992">
    <property type="entry name" value="EF-hand-dom_pair"/>
</dbReference>
<feature type="domain" description="EF-hand" evidence="5">
    <location>
        <begin position="564"/>
        <end position="590"/>
    </location>
</feature>
<dbReference type="InParanoid" id="A0A517SL68"/>
<keyword evidence="2 3" id="KW-0175">Coiled coil</keyword>
<dbReference type="PANTHER" id="PTHR32347:SF23">
    <property type="entry name" value="BLL5650 PROTEIN"/>
    <property type="match status" value="1"/>
</dbReference>
<dbReference type="InterPro" id="IPR058627">
    <property type="entry name" value="MdtA-like_C"/>
</dbReference>
<evidence type="ECO:0000259" key="5">
    <source>
        <dbReference type="PROSITE" id="PS50222"/>
    </source>
</evidence>
<reference evidence="6 7" key="1">
    <citation type="submission" date="2019-02" db="EMBL/GenBank/DDBJ databases">
        <title>Deep-cultivation of Planctomycetes and their phenomic and genomic characterization uncovers novel biology.</title>
        <authorList>
            <person name="Wiegand S."/>
            <person name="Jogler M."/>
            <person name="Boedeker C."/>
            <person name="Pinto D."/>
            <person name="Vollmers J."/>
            <person name="Rivas-Marin E."/>
            <person name="Kohn T."/>
            <person name="Peeters S.H."/>
            <person name="Heuer A."/>
            <person name="Rast P."/>
            <person name="Oberbeckmann S."/>
            <person name="Bunk B."/>
            <person name="Jeske O."/>
            <person name="Meyerdierks A."/>
            <person name="Storesund J.E."/>
            <person name="Kallscheuer N."/>
            <person name="Luecker S."/>
            <person name="Lage O.M."/>
            <person name="Pohl T."/>
            <person name="Merkel B.J."/>
            <person name="Hornburger P."/>
            <person name="Mueller R.-W."/>
            <person name="Bruemmer F."/>
            <person name="Labrenz M."/>
            <person name="Spormann A.M."/>
            <person name="Op den Camp H."/>
            <person name="Overmann J."/>
            <person name="Amann R."/>
            <person name="Jetten M.S.M."/>
            <person name="Mascher T."/>
            <person name="Medema M.H."/>
            <person name="Devos D.P."/>
            <person name="Kaster A.-K."/>
            <person name="Ovreas L."/>
            <person name="Rohde M."/>
            <person name="Galperin M.Y."/>
            <person name="Jogler C."/>
        </authorList>
    </citation>
    <scope>NUCLEOTIDE SEQUENCE [LARGE SCALE GENOMIC DNA]</scope>
    <source>
        <strain evidence="6 7">Pan44</strain>
    </source>
</reference>
<dbReference type="Pfam" id="PF13202">
    <property type="entry name" value="EF-hand_5"/>
    <property type="match status" value="2"/>
</dbReference>
<comment type="subcellular location">
    <subcellularLocation>
        <location evidence="1">Cell envelope</location>
    </subcellularLocation>
</comment>
<dbReference type="Proteomes" id="UP000315700">
    <property type="component" value="Chromosome"/>
</dbReference>
<feature type="compositionally biased region" description="Gly residues" evidence="4">
    <location>
        <begin position="590"/>
        <end position="619"/>
    </location>
</feature>
<dbReference type="Gene3D" id="1.10.287.470">
    <property type="entry name" value="Helix hairpin bin"/>
    <property type="match status" value="1"/>
</dbReference>
<evidence type="ECO:0000256" key="1">
    <source>
        <dbReference type="ARBA" id="ARBA00004196"/>
    </source>
</evidence>
<dbReference type="Pfam" id="PF25967">
    <property type="entry name" value="RND-MFP_C"/>
    <property type="match status" value="1"/>
</dbReference>
<dbReference type="PANTHER" id="PTHR32347">
    <property type="entry name" value="EFFLUX SYSTEM COMPONENT YKNX-RELATED"/>
    <property type="match status" value="1"/>
</dbReference>
<dbReference type="Gene3D" id="1.10.238.10">
    <property type="entry name" value="EF-hand"/>
    <property type="match status" value="1"/>
</dbReference>
<dbReference type="RefSeq" id="WP_197453611.1">
    <property type="nucleotide sequence ID" value="NZ_CP036271.1"/>
</dbReference>
<gene>
    <name evidence="6" type="ORF">Pan44_49220</name>
</gene>
<feature type="coiled-coil region" evidence="3">
    <location>
        <begin position="184"/>
        <end position="248"/>
    </location>
</feature>
<dbReference type="CDD" id="cd00051">
    <property type="entry name" value="EFh"/>
    <property type="match status" value="1"/>
</dbReference>
<feature type="region of interest" description="Disordered" evidence="4">
    <location>
        <begin position="507"/>
        <end position="625"/>
    </location>
</feature>
<dbReference type="KEGG" id="ccos:Pan44_49220"/>
<dbReference type="EMBL" id="CP036271">
    <property type="protein sequence ID" value="QDT56861.1"/>
    <property type="molecule type" value="Genomic_DNA"/>
</dbReference>
<dbReference type="PRINTS" id="PR01490">
    <property type="entry name" value="RTXTOXIND"/>
</dbReference>